<evidence type="ECO:0000256" key="2">
    <source>
        <dbReference type="ARBA" id="ARBA00022448"/>
    </source>
</evidence>
<dbReference type="Gene3D" id="1.20.1250.20">
    <property type="entry name" value="MFS general substrate transporter like domains"/>
    <property type="match status" value="1"/>
</dbReference>
<sequence>MHSRRWLLLTTVSMGLLLITLDNSILYTALPTLTADLGASATESLWIINAYPLVMAGLLLGAGTLGDRVGHRRMFVVGLCLFGAASLGAAFAPGPEVLIAARGILAVGAAAMMPATLALIRVGFTDAQERNIAIAVWGSVSVVGMALGPIISGALLSSFWWGSVFLINVPVIAVALIAVPLVAPPNDPDPSREWDLPSSVLALLTLVGLVLLIKERSGEIVIAAAILAVLGGVLFVRRQRTIAHPLLEFGIFRHAAFAAGALAATLSMFVVAGVQLITTQRFQLVAGYTPLQAGLLIAALALGSLPTALLSGAYLHVIGLRLLIAGGLAVAGVSTAVLALSLGSFALVLGSLVGIGVGLGAVMAVASTAIVGNVPPRRAGMASSVEEVSYEFGSLIAVAVLGTMIGSLYTSRVVLPEGADAASAGSVATALEIAGNDLAVLEAAFTAYDESYRIVALVIAASALVAAGTMARMLQRHGWRSASTLPDTGH</sequence>
<evidence type="ECO:0000313" key="9">
    <source>
        <dbReference type="EMBL" id="MCD5314054.1"/>
    </source>
</evidence>
<feature type="transmembrane region" description="Helical" evidence="7">
    <location>
        <begin position="451"/>
        <end position="471"/>
    </location>
</feature>
<keyword evidence="2" id="KW-0813">Transport</keyword>
<feature type="transmembrane region" description="Helical" evidence="7">
    <location>
        <begin position="256"/>
        <end position="278"/>
    </location>
</feature>
<evidence type="ECO:0000256" key="3">
    <source>
        <dbReference type="ARBA" id="ARBA00022475"/>
    </source>
</evidence>
<dbReference type="Gene3D" id="1.20.1720.10">
    <property type="entry name" value="Multidrug resistance protein D"/>
    <property type="match status" value="1"/>
</dbReference>
<accession>A0A9X1NHN6</accession>
<comment type="subcellular location">
    <subcellularLocation>
        <location evidence="1">Cell membrane</location>
        <topology evidence="1">Multi-pass membrane protein</topology>
    </subcellularLocation>
</comment>
<keyword evidence="4 7" id="KW-0812">Transmembrane</keyword>
<gene>
    <name evidence="9" type="ORF">LR394_24405</name>
</gene>
<comment type="caution">
    <text evidence="9">The sequence shown here is derived from an EMBL/GenBank/DDBJ whole genome shotgun (WGS) entry which is preliminary data.</text>
</comment>
<feature type="transmembrane region" description="Helical" evidence="7">
    <location>
        <begin position="392"/>
        <end position="410"/>
    </location>
</feature>
<dbReference type="GO" id="GO:0022857">
    <property type="term" value="F:transmembrane transporter activity"/>
    <property type="evidence" value="ECO:0007669"/>
    <property type="project" value="InterPro"/>
</dbReference>
<reference evidence="9" key="1">
    <citation type="submission" date="2021-11" db="EMBL/GenBank/DDBJ databases">
        <title>Streptomyces corallinus and Kineosporia corallina sp. nov., two new coral-derived marine actinobacteria.</title>
        <authorList>
            <person name="Buangrab K."/>
            <person name="Sutthacheep M."/>
            <person name="Yeemin T."/>
            <person name="Harunari E."/>
            <person name="Igarashi Y."/>
            <person name="Sripreechasak P."/>
            <person name="Kanchanasin P."/>
            <person name="Tanasupawat S."/>
            <person name="Phongsopitanun W."/>
        </authorList>
    </citation>
    <scope>NUCLEOTIDE SEQUENCE</scope>
    <source>
        <strain evidence="9">JCM 31032</strain>
    </source>
</reference>
<dbReference type="Pfam" id="PF07690">
    <property type="entry name" value="MFS_1"/>
    <property type="match status" value="1"/>
</dbReference>
<proteinExistence type="predicted"/>
<evidence type="ECO:0000256" key="7">
    <source>
        <dbReference type="SAM" id="Phobius"/>
    </source>
</evidence>
<keyword evidence="3" id="KW-1003">Cell membrane</keyword>
<dbReference type="EMBL" id="JAJOMB010000014">
    <property type="protein sequence ID" value="MCD5314054.1"/>
    <property type="molecule type" value="Genomic_DNA"/>
</dbReference>
<feature type="transmembrane region" description="Helical" evidence="7">
    <location>
        <begin position="348"/>
        <end position="371"/>
    </location>
</feature>
<dbReference type="InterPro" id="IPR020846">
    <property type="entry name" value="MFS_dom"/>
</dbReference>
<keyword evidence="6 7" id="KW-0472">Membrane</keyword>
<dbReference type="GO" id="GO:0005886">
    <property type="term" value="C:plasma membrane"/>
    <property type="evidence" value="ECO:0007669"/>
    <property type="project" value="UniProtKB-SubCell"/>
</dbReference>
<feature type="transmembrane region" description="Helical" evidence="7">
    <location>
        <begin position="158"/>
        <end position="182"/>
    </location>
</feature>
<feature type="transmembrane region" description="Helical" evidence="7">
    <location>
        <begin position="194"/>
        <end position="213"/>
    </location>
</feature>
<feature type="transmembrane region" description="Helical" evidence="7">
    <location>
        <begin position="44"/>
        <end position="62"/>
    </location>
</feature>
<feature type="transmembrane region" description="Helical" evidence="7">
    <location>
        <begin position="322"/>
        <end position="342"/>
    </location>
</feature>
<dbReference type="InterPro" id="IPR036259">
    <property type="entry name" value="MFS_trans_sf"/>
</dbReference>
<dbReference type="PANTHER" id="PTHR42718">
    <property type="entry name" value="MAJOR FACILITATOR SUPERFAMILY MULTIDRUG TRANSPORTER MFSC"/>
    <property type="match status" value="1"/>
</dbReference>
<evidence type="ECO:0000259" key="8">
    <source>
        <dbReference type="PROSITE" id="PS50850"/>
    </source>
</evidence>
<dbReference type="SUPFAM" id="SSF103473">
    <property type="entry name" value="MFS general substrate transporter"/>
    <property type="match status" value="1"/>
</dbReference>
<dbReference type="PROSITE" id="PS50850">
    <property type="entry name" value="MFS"/>
    <property type="match status" value="1"/>
</dbReference>
<evidence type="ECO:0000256" key="1">
    <source>
        <dbReference type="ARBA" id="ARBA00004651"/>
    </source>
</evidence>
<dbReference type="InterPro" id="IPR011701">
    <property type="entry name" value="MFS"/>
</dbReference>
<feature type="transmembrane region" description="Helical" evidence="7">
    <location>
        <begin position="99"/>
        <end position="120"/>
    </location>
</feature>
<evidence type="ECO:0000256" key="4">
    <source>
        <dbReference type="ARBA" id="ARBA00022692"/>
    </source>
</evidence>
<feature type="transmembrane region" description="Helical" evidence="7">
    <location>
        <begin position="74"/>
        <end position="93"/>
    </location>
</feature>
<dbReference type="Proteomes" id="UP001138997">
    <property type="component" value="Unassembled WGS sequence"/>
</dbReference>
<feature type="transmembrane region" description="Helical" evidence="7">
    <location>
        <begin position="132"/>
        <end position="152"/>
    </location>
</feature>
<feature type="transmembrane region" description="Helical" evidence="7">
    <location>
        <begin position="290"/>
        <end position="310"/>
    </location>
</feature>
<feature type="domain" description="Major facilitator superfamily (MFS) profile" evidence="8">
    <location>
        <begin position="8"/>
        <end position="478"/>
    </location>
</feature>
<keyword evidence="10" id="KW-1185">Reference proteome</keyword>
<dbReference type="PANTHER" id="PTHR42718:SF47">
    <property type="entry name" value="METHYL VIOLOGEN RESISTANCE PROTEIN SMVA"/>
    <property type="match status" value="1"/>
</dbReference>
<dbReference type="AlphaFoldDB" id="A0A9X1NHN6"/>
<feature type="transmembrane region" description="Helical" evidence="7">
    <location>
        <begin position="219"/>
        <end position="236"/>
    </location>
</feature>
<protein>
    <submittedName>
        <fullName evidence="9">MFS transporter</fullName>
    </submittedName>
</protein>
<organism evidence="9 10">
    <name type="scientific">Kineosporia babensis</name>
    <dbReference type="NCBI Taxonomy" id="499548"/>
    <lineage>
        <taxon>Bacteria</taxon>
        <taxon>Bacillati</taxon>
        <taxon>Actinomycetota</taxon>
        <taxon>Actinomycetes</taxon>
        <taxon>Kineosporiales</taxon>
        <taxon>Kineosporiaceae</taxon>
        <taxon>Kineosporia</taxon>
    </lineage>
</organism>
<dbReference type="RefSeq" id="WP_231446265.1">
    <property type="nucleotide sequence ID" value="NZ_JAJOMB010000014.1"/>
</dbReference>
<evidence type="ECO:0000313" key="10">
    <source>
        <dbReference type="Proteomes" id="UP001138997"/>
    </source>
</evidence>
<name>A0A9X1NHN6_9ACTN</name>
<dbReference type="CDD" id="cd17321">
    <property type="entry name" value="MFS_MMR_MDR_like"/>
    <property type="match status" value="1"/>
</dbReference>
<keyword evidence="5 7" id="KW-1133">Transmembrane helix</keyword>
<evidence type="ECO:0000256" key="5">
    <source>
        <dbReference type="ARBA" id="ARBA00022989"/>
    </source>
</evidence>
<evidence type="ECO:0000256" key="6">
    <source>
        <dbReference type="ARBA" id="ARBA00023136"/>
    </source>
</evidence>